<comment type="similarity">
    <text evidence="1">Belongs to the UPF0312 family.</text>
</comment>
<dbReference type="Gene3D" id="2.40.128.110">
    <property type="entry name" value="Lipid/polyisoprenoid-binding, YceI-like"/>
    <property type="match status" value="1"/>
</dbReference>
<organism evidence="3 4">
    <name type="scientific">Dictyobacter vulcani</name>
    <dbReference type="NCBI Taxonomy" id="2607529"/>
    <lineage>
        <taxon>Bacteria</taxon>
        <taxon>Bacillati</taxon>
        <taxon>Chloroflexota</taxon>
        <taxon>Ktedonobacteria</taxon>
        <taxon>Ktedonobacterales</taxon>
        <taxon>Dictyobacteraceae</taxon>
        <taxon>Dictyobacter</taxon>
    </lineage>
</organism>
<dbReference type="SUPFAM" id="SSF101874">
    <property type="entry name" value="YceI-like"/>
    <property type="match status" value="1"/>
</dbReference>
<dbReference type="Pfam" id="PF04264">
    <property type="entry name" value="YceI"/>
    <property type="match status" value="1"/>
</dbReference>
<evidence type="ECO:0000256" key="1">
    <source>
        <dbReference type="ARBA" id="ARBA00008812"/>
    </source>
</evidence>
<sequence length="174" mass="18966">MAWTIDASHSHIGFAVRHMVVSTVRGQFNAVRGTLNLDEANPAASSVEAEVDAASIDTHDGNRDGHLRSADFFDVEKFPTITFKSTKVENSDGDYKVTGDFTMHGVTKSVTFDVEYSGFVRDPYGLDRAGFSAQTKINRKDFGLTWGALLETGGAVLSDEVKLNLEFEATQQPA</sequence>
<proteinExistence type="inferred from homology"/>
<comment type="caution">
    <text evidence="3">The sequence shown here is derived from an EMBL/GenBank/DDBJ whole genome shotgun (WGS) entry which is preliminary data.</text>
</comment>
<feature type="domain" description="Lipid/polyisoprenoid-binding YceI-like" evidence="2">
    <location>
        <begin position="2"/>
        <end position="170"/>
    </location>
</feature>
<evidence type="ECO:0000313" key="4">
    <source>
        <dbReference type="Proteomes" id="UP000326912"/>
    </source>
</evidence>
<evidence type="ECO:0000313" key="3">
    <source>
        <dbReference type="EMBL" id="GER88344.1"/>
    </source>
</evidence>
<keyword evidence="4" id="KW-1185">Reference proteome</keyword>
<evidence type="ECO:0000259" key="2">
    <source>
        <dbReference type="SMART" id="SM00867"/>
    </source>
</evidence>
<dbReference type="RefSeq" id="WP_162005173.1">
    <property type="nucleotide sequence ID" value="NZ_BKZW01000001.1"/>
</dbReference>
<dbReference type="PANTHER" id="PTHR34406:SF1">
    <property type="entry name" value="PROTEIN YCEI"/>
    <property type="match status" value="1"/>
</dbReference>
<dbReference type="EMBL" id="BKZW01000001">
    <property type="protein sequence ID" value="GER88344.1"/>
    <property type="molecule type" value="Genomic_DNA"/>
</dbReference>
<accession>A0A5J4KFY1</accession>
<reference evidence="3 4" key="1">
    <citation type="submission" date="2019-10" db="EMBL/GenBank/DDBJ databases">
        <title>Dictyobacter vulcani sp. nov., within the class Ktedonobacteria, isolated from soil of volcanic Mt. Zao.</title>
        <authorList>
            <person name="Zheng Y."/>
            <person name="Wang C.M."/>
            <person name="Sakai Y."/>
            <person name="Abe K."/>
            <person name="Yokota A."/>
            <person name="Yabe S."/>
        </authorList>
    </citation>
    <scope>NUCLEOTIDE SEQUENCE [LARGE SCALE GENOMIC DNA]</scope>
    <source>
        <strain evidence="3 4">W12</strain>
    </source>
</reference>
<dbReference type="AlphaFoldDB" id="A0A5J4KFY1"/>
<dbReference type="InterPro" id="IPR007372">
    <property type="entry name" value="Lipid/polyisoprenoid-bd_YceI"/>
</dbReference>
<dbReference type="InterPro" id="IPR036761">
    <property type="entry name" value="TTHA0802/YceI-like_sf"/>
</dbReference>
<dbReference type="SMART" id="SM00867">
    <property type="entry name" value="YceI"/>
    <property type="match status" value="1"/>
</dbReference>
<dbReference type="Proteomes" id="UP000326912">
    <property type="component" value="Unassembled WGS sequence"/>
</dbReference>
<dbReference type="PANTHER" id="PTHR34406">
    <property type="entry name" value="PROTEIN YCEI"/>
    <property type="match status" value="1"/>
</dbReference>
<name>A0A5J4KFY1_9CHLR</name>
<protein>
    <submittedName>
        <fullName evidence="3">Polyisoprenoid-binding protein</fullName>
    </submittedName>
</protein>
<gene>
    <name evidence="3" type="ORF">KDW_25060</name>
</gene>